<reference evidence="3" key="1">
    <citation type="journal article" date="2006" name="PLoS Biol.">
        <title>Macronuclear genome sequence of the ciliate Tetrahymena thermophila, a model eukaryote.</title>
        <authorList>
            <person name="Eisen J.A."/>
            <person name="Coyne R.S."/>
            <person name="Wu M."/>
            <person name="Wu D."/>
            <person name="Thiagarajan M."/>
            <person name="Wortman J.R."/>
            <person name="Badger J.H."/>
            <person name="Ren Q."/>
            <person name="Amedeo P."/>
            <person name="Jones K.M."/>
            <person name="Tallon L.J."/>
            <person name="Delcher A.L."/>
            <person name="Salzberg S.L."/>
            <person name="Silva J.C."/>
            <person name="Haas B.J."/>
            <person name="Majoros W.H."/>
            <person name="Farzad M."/>
            <person name="Carlton J.M."/>
            <person name="Smith R.K. Jr."/>
            <person name="Garg J."/>
            <person name="Pearlman R.E."/>
            <person name="Karrer K.M."/>
            <person name="Sun L."/>
            <person name="Manning G."/>
            <person name="Elde N.C."/>
            <person name="Turkewitz A.P."/>
            <person name="Asai D.J."/>
            <person name="Wilkes D.E."/>
            <person name="Wang Y."/>
            <person name="Cai H."/>
            <person name="Collins K."/>
            <person name="Stewart B.A."/>
            <person name="Lee S.R."/>
            <person name="Wilamowska K."/>
            <person name="Weinberg Z."/>
            <person name="Ruzzo W.L."/>
            <person name="Wloga D."/>
            <person name="Gaertig J."/>
            <person name="Frankel J."/>
            <person name="Tsao C.-C."/>
            <person name="Gorovsky M.A."/>
            <person name="Keeling P.J."/>
            <person name="Waller R.F."/>
            <person name="Patron N.J."/>
            <person name="Cherry J.M."/>
            <person name="Stover N.A."/>
            <person name="Krieger C.J."/>
            <person name="del Toro C."/>
            <person name="Ryder H.F."/>
            <person name="Williamson S.C."/>
            <person name="Barbeau R.A."/>
            <person name="Hamilton E.P."/>
            <person name="Orias E."/>
        </authorList>
    </citation>
    <scope>NUCLEOTIDE SEQUENCE [LARGE SCALE GENOMIC DNA]</scope>
    <source>
        <strain evidence="3">SB210</strain>
    </source>
</reference>
<dbReference type="Proteomes" id="UP000009168">
    <property type="component" value="Unassembled WGS sequence"/>
</dbReference>
<dbReference type="InParanoid" id="Q23GF1"/>
<evidence type="ECO:0000256" key="1">
    <source>
        <dbReference type="SAM" id="SignalP"/>
    </source>
</evidence>
<sequence>MKTLILTLLISFCYAQVNLRSGYQMNTLSQCQKPCFLQKDKLFKGAAIGFPAYSNKGYYYTQSTIYENDMLYLCCDQQRTFDFLDGLIVPDFVDVKKLNLDDLNQIEVSIRKEDNPNQFKIQISHHFQRVAFQVSSNRQPYANMTTVLQKIDPNSCPQPKFSANWNNIYLNLGVNVITSMYIGGEFDINFYLSTSKDYTKEEITNIYWQHIQNNTIQSLCKYFEGCEYVSSDGWTRGIEFLRVDQSFQMFLKSIDIQNYEYQKPSKEFNIQNDITVLNSYYLFNEESSSFQECSLKQWKQYKDRFYSTY</sequence>
<dbReference type="GeneID" id="7842804"/>
<evidence type="ECO:0008006" key="4">
    <source>
        <dbReference type="Google" id="ProtNLM"/>
    </source>
</evidence>
<keyword evidence="1" id="KW-0732">Signal</keyword>
<keyword evidence="3" id="KW-1185">Reference proteome</keyword>
<evidence type="ECO:0000313" key="2">
    <source>
        <dbReference type="EMBL" id="EAR95309.1"/>
    </source>
</evidence>
<feature type="chain" id="PRO_5013084975" description="Transmembrane protein" evidence="1">
    <location>
        <begin position="16"/>
        <end position="309"/>
    </location>
</feature>
<accession>Q23GF1</accession>
<dbReference type="RefSeq" id="XP_001015554.1">
    <property type="nucleotide sequence ID" value="XM_001015554.2"/>
</dbReference>
<proteinExistence type="predicted"/>
<organism evidence="2 3">
    <name type="scientific">Tetrahymena thermophila (strain SB210)</name>
    <dbReference type="NCBI Taxonomy" id="312017"/>
    <lineage>
        <taxon>Eukaryota</taxon>
        <taxon>Sar</taxon>
        <taxon>Alveolata</taxon>
        <taxon>Ciliophora</taxon>
        <taxon>Intramacronucleata</taxon>
        <taxon>Oligohymenophorea</taxon>
        <taxon>Hymenostomatida</taxon>
        <taxon>Tetrahymenina</taxon>
        <taxon>Tetrahymenidae</taxon>
        <taxon>Tetrahymena</taxon>
    </lineage>
</organism>
<gene>
    <name evidence="2" type="ORF">TTHERM_00073150</name>
</gene>
<dbReference type="EMBL" id="GG662704">
    <property type="protein sequence ID" value="EAR95309.1"/>
    <property type="molecule type" value="Genomic_DNA"/>
</dbReference>
<protein>
    <recommendedName>
        <fullName evidence="4">Transmembrane protein</fullName>
    </recommendedName>
</protein>
<feature type="signal peptide" evidence="1">
    <location>
        <begin position="1"/>
        <end position="15"/>
    </location>
</feature>
<evidence type="ECO:0000313" key="3">
    <source>
        <dbReference type="Proteomes" id="UP000009168"/>
    </source>
</evidence>
<dbReference type="AlphaFoldDB" id="Q23GF1"/>
<name>Q23GF1_TETTS</name>
<dbReference type="KEGG" id="tet:TTHERM_00073150"/>
<dbReference type="HOGENOM" id="CLU_901628_0_0_1"/>